<dbReference type="Pfam" id="PF00990">
    <property type="entry name" value="GGDEF"/>
    <property type="match status" value="1"/>
</dbReference>
<dbReference type="PROSITE" id="PS51831">
    <property type="entry name" value="HD"/>
    <property type="match status" value="1"/>
</dbReference>
<name>A0A8J6ND57_9BACT</name>
<keyword evidence="1" id="KW-0812">Transmembrane</keyword>
<keyword evidence="1" id="KW-0472">Membrane</keyword>
<dbReference type="Pfam" id="PF12974">
    <property type="entry name" value="Phosphonate-bd"/>
    <property type="match status" value="1"/>
</dbReference>
<dbReference type="NCBIfam" id="TIGR00277">
    <property type="entry name" value="HDIG"/>
    <property type="match status" value="1"/>
</dbReference>
<sequence>MILLIKIFILIFFSLLQTGVLWGAQTVKIGVLAKRGPAYTLQKWSKTADYLSSSVHGYLFEIVPLGFQEIHTAVKEGKIDFVLANSAFYVELEKLYGVSRIATLINQNMPGQQTTTFGGVIFSRADKKDIKELEDLQGKNFMAVDPRSFGGWIMAWREFKRKGIDPLADFSSMQYGTTHDAVVYAVLNGAVDGGTVRSDTLERMAAEGKIKLEMLRILHPQKVDQFPFMISTDLYPEWPIAAIKTTPNKLSRLVASALMAMDAGDPAAIASKSAGWTIPLNYQPVHDCLLELRISPYEDYGKFTLKDVLQRYWRQVALLALAAMAVLVVTLYIFYLNQSLHQKKAEVDELNRTLEVKVIQRTEKINTLLDQEMYLREILHTVADVNELLVTSLTLESLLKESCARFVQHGHYGFCWVGLLENDNIQTVYTSHEADNYLIDPPYALQDADNIFPQSPTAKCIAENRTVISDISRQKVDATPWRTQVKGFQAVIGLPLRADQHAEPLGAMTVYTWRKEGCEPEELAMLEELAGDIGFAINSFQQKEAVTRLELERTANYEETIFSMVNMIEHRDTYTAGHTARVARYSVMIAKEMGLDDKEIQKLQKAAVLHDIGKIATPDSVLLKPGKLSDLDYDLIKIHASAGYEMLSKINMYKELAEIIRHHHERYDGNGYPDHLKDEDIPLLSSIMTVADAFDAMTTNRIYKSRKEIPEAVIELQSLAGSQFNPQVVKAAVNVLQDVKIPSTVSQLPRTDLEKRRFSYFFNDKLTGLYNEDYLQIILRNNRSTNDYKCFYSVHLKNLPEYNKRWGWEEGNQLVKEIADELQVNFPETLLFRAYGNDFAIVTKEHFELASQQIEIFTCIRDAEIKVEITHVDLIREEIYTINKLEKLELLLNKE</sequence>
<reference evidence="4 5" key="1">
    <citation type="submission" date="2020-08" db="EMBL/GenBank/DDBJ databases">
        <title>Bridging the membrane lipid divide: bacteria of the FCB group superphylum have the potential to synthesize archaeal ether lipids.</title>
        <authorList>
            <person name="Villanueva L."/>
            <person name="Von Meijenfeldt F.A.B."/>
            <person name="Westbye A.B."/>
            <person name="Yadav S."/>
            <person name="Hopmans E.C."/>
            <person name="Dutilh B.E."/>
            <person name="Sinninghe Damste J.S."/>
        </authorList>
    </citation>
    <scope>NUCLEOTIDE SEQUENCE [LARGE SCALE GENOMIC DNA]</scope>
    <source>
        <strain evidence="4">NIOZ-UU47</strain>
    </source>
</reference>
<dbReference type="PANTHER" id="PTHR45228:SF4">
    <property type="entry name" value="LIPOPROTEIN"/>
    <property type="match status" value="1"/>
</dbReference>
<dbReference type="InterPro" id="IPR006675">
    <property type="entry name" value="HDIG_dom"/>
</dbReference>
<evidence type="ECO:0000259" key="3">
    <source>
        <dbReference type="PROSITE" id="PS51832"/>
    </source>
</evidence>
<organism evidence="4 5">
    <name type="scientific">Candidatus Desulfobia pelagia</name>
    <dbReference type="NCBI Taxonomy" id="2841692"/>
    <lineage>
        <taxon>Bacteria</taxon>
        <taxon>Pseudomonadati</taxon>
        <taxon>Thermodesulfobacteriota</taxon>
        <taxon>Desulfobulbia</taxon>
        <taxon>Desulfobulbales</taxon>
        <taxon>Desulfobulbaceae</taxon>
        <taxon>Candidatus Desulfobia</taxon>
    </lineage>
</organism>
<dbReference type="InterPro" id="IPR037522">
    <property type="entry name" value="HD_GYP_dom"/>
</dbReference>
<proteinExistence type="predicted"/>
<dbReference type="Gene3D" id="3.30.70.270">
    <property type="match status" value="1"/>
</dbReference>
<evidence type="ECO:0000313" key="5">
    <source>
        <dbReference type="Proteomes" id="UP000614424"/>
    </source>
</evidence>
<dbReference type="Pfam" id="PF13487">
    <property type="entry name" value="HD_5"/>
    <property type="match status" value="1"/>
</dbReference>
<dbReference type="Gene3D" id="3.30.450.40">
    <property type="match status" value="1"/>
</dbReference>
<dbReference type="SUPFAM" id="SSF109604">
    <property type="entry name" value="HD-domain/PDEase-like"/>
    <property type="match status" value="1"/>
</dbReference>
<dbReference type="InterPro" id="IPR003607">
    <property type="entry name" value="HD/PDEase_dom"/>
</dbReference>
<dbReference type="SUPFAM" id="SSF55781">
    <property type="entry name" value="GAF domain-like"/>
    <property type="match status" value="1"/>
</dbReference>
<evidence type="ECO:0000313" key="4">
    <source>
        <dbReference type="EMBL" id="MBC8316659.1"/>
    </source>
</evidence>
<feature type="domain" description="HD-GYP" evidence="3">
    <location>
        <begin position="553"/>
        <end position="748"/>
    </location>
</feature>
<dbReference type="PANTHER" id="PTHR45228">
    <property type="entry name" value="CYCLIC DI-GMP PHOSPHODIESTERASE TM_0186-RELATED"/>
    <property type="match status" value="1"/>
</dbReference>
<dbReference type="Gene3D" id="1.10.3210.10">
    <property type="entry name" value="Hypothetical protein af1432"/>
    <property type="match status" value="1"/>
</dbReference>
<dbReference type="InterPro" id="IPR003018">
    <property type="entry name" value="GAF"/>
</dbReference>
<protein>
    <submittedName>
        <fullName evidence="4">PhnD/SsuA/transferrin family substrate-binding protein</fullName>
    </submittedName>
</protein>
<feature type="domain" description="HD" evidence="2">
    <location>
        <begin position="575"/>
        <end position="697"/>
    </location>
</feature>
<dbReference type="Pfam" id="PF13185">
    <property type="entry name" value="GAF_2"/>
    <property type="match status" value="1"/>
</dbReference>
<dbReference type="CDD" id="cd00077">
    <property type="entry name" value="HDc"/>
    <property type="match status" value="1"/>
</dbReference>
<accession>A0A8J6ND57</accession>
<dbReference type="InterPro" id="IPR052020">
    <property type="entry name" value="Cyclic_di-GMP/3'3'-cGAMP_PDE"/>
</dbReference>
<dbReference type="InterPro" id="IPR029787">
    <property type="entry name" value="Nucleotide_cyclase"/>
</dbReference>
<dbReference type="InterPro" id="IPR000160">
    <property type="entry name" value="GGDEF_dom"/>
</dbReference>
<dbReference type="Proteomes" id="UP000614424">
    <property type="component" value="Unassembled WGS sequence"/>
</dbReference>
<evidence type="ECO:0000259" key="2">
    <source>
        <dbReference type="PROSITE" id="PS51831"/>
    </source>
</evidence>
<comment type="caution">
    <text evidence="4">The sequence shown here is derived from an EMBL/GenBank/DDBJ whole genome shotgun (WGS) entry which is preliminary data.</text>
</comment>
<dbReference type="InterPro" id="IPR043128">
    <property type="entry name" value="Rev_trsase/Diguanyl_cyclase"/>
</dbReference>
<dbReference type="InterPro" id="IPR006674">
    <property type="entry name" value="HD_domain"/>
</dbReference>
<dbReference type="EMBL" id="JACNJZ010000045">
    <property type="protein sequence ID" value="MBC8316659.1"/>
    <property type="molecule type" value="Genomic_DNA"/>
</dbReference>
<dbReference type="SUPFAM" id="SSF55073">
    <property type="entry name" value="Nucleotide cyclase"/>
    <property type="match status" value="1"/>
</dbReference>
<dbReference type="SMART" id="SM00471">
    <property type="entry name" value="HDc"/>
    <property type="match status" value="1"/>
</dbReference>
<dbReference type="InterPro" id="IPR029016">
    <property type="entry name" value="GAF-like_dom_sf"/>
</dbReference>
<feature type="transmembrane region" description="Helical" evidence="1">
    <location>
        <begin position="312"/>
        <end position="335"/>
    </location>
</feature>
<evidence type="ECO:0000256" key="1">
    <source>
        <dbReference type="SAM" id="Phobius"/>
    </source>
</evidence>
<dbReference type="Gene3D" id="3.40.190.10">
    <property type="entry name" value="Periplasmic binding protein-like II"/>
    <property type="match status" value="2"/>
</dbReference>
<dbReference type="SUPFAM" id="SSF53850">
    <property type="entry name" value="Periplasmic binding protein-like II"/>
    <property type="match status" value="1"/>
</dbReference>
<keyword evidence="1" id="KW-1133">Transmembrane helix</keyword>
<dbReference type="PROSITE" id="PS51832">
    <property type="entry name" value="HD_GYP"/>
    <property type="match status" value="1"/>
</dbReference>
<gene>
    <name evidence="4" type="ORF">H8E41_02055</name>
</gene>
<dbReference type="AlphaFoldDB" id="A0A8J6ND57"/>